<accession>A0A438DPX0</accession>
<proteinExistence type="predicted"/>
<dbReference type="Proteomes" id="UP000288805">
    <property type="component" value="Unassembled WGS sequence"/>
</dbReference>
<dbReference type="SUPFAM" id="SSF56672">
    <property type="entry name" value="DNA/RNA polymerases"/>
    <property type="match status" value="1"/>
</dbReference>
<dbReference type="EMBL" id="QGNW01001536">
    <property type="protein sequence ID" value="RVW37491.1"/>
    <property type="molecule type" value="Genomic_DNA"/>
</dbReference>
<dbReference type="Gene3D" id="3.30.70.270">
    <property type="match status" value="1"/>
</dbReference>
<evidence type="ECO:0000313" key="3">
    <source>
        <dbReference type="Proteomes" id="UP000288805"/>
    </source>
</evidence>
<comment type="caution">
    <text evidence="2">The sequence shown here is derived from an EMBL/GenBank/DDBJ whole genome shotgun (WGS) entry which is preliminary data.</text>
</comment>
<gene>
    <name evidence="2" type="primary">pol_871</name>
    <name evidence="2" type="ORF">CK203_113228</name>
</gene>
<organism evidence="2 3">
    <name type="scientific">Vitis vinifera</name>
    <name type="common">Grape</name>
    <dbReference type="NCBI Taxonomy" id="29760"/>
    <lineage>
        <taxon>Eukaryota</taxon>
        <taxon>Viridiplantae</taxon>
        <taxon>Streptophyta</taxon>
        <taxon>Embryophyta</taxon>
        <taxon>Tracheophyta</taxon>
        <taxon>Spermatophyta</taxon>
        <taxon>Magnoliopsida</taxon>
        <taxon>eudicotyledons</taxon>
        <taxon>Gunneridae</taxon>
        <taxon>Pentapetalae</taxon>
        <taxon>rosids</taxon>
        <taxon>Vitales</taxon>
        <taxon>Vitaceae</taxon>
        <taxon>Viteae</taxon>
        <taxon>Vitis</taxon>
    </lineage>
</organism>
<name>A0A438DPX0_VITVI</name>
<dbReference type="CDD" id="cd01647">
    <property type="entry name" value="RT_LTR"/>
    <property type="match status" value="1"/>
</dbReference>
<dbReference type="InterPro" id="IPR000477">
    <property type="entry name" value="RT_dom"/>
</dbReference>
<reference evidence="2 3" key="1">
    <citation type="journal article" date="2018" name="PLoS Genet.">
        <title>Population sequencing reveals clonal diversity and ancestral inbreeding in the grapevine cultivar Chardonnay.</title>
        <authorList>
            <person name="Roach M.J."/>
            <person name="Johnson D.L."/>
            <person name="Bohlmann J."/>
            <person name="van Vuuren H.J."/>
            <person name="Jones S.J."/>
            <person name="Pretorius I.S."/>
            <person name="Schmidt S.A."/>
            <person name="Borneman A.R."/>
        </authorList>
    </citation>
    <scope>NUCLEOTIDE SEQUENCE [LARGE SCALE GENOMIC DNA]</scope>
    <source>
        <strain evidence="3">cv. Chardonnay</strain>
        <tissue evidence="2">Leaf</tissue>
    </source>
</reference>
<sequence length="141" mass="16446">MSFGLKNVGATYQRLMTKIFKSLIGRIVEVYIDDIVMKSETRAKHIQHLEEAFLLMWTYNMKLNPAKCAFGVSIGKFLGFMGNPKRDRSYLNQVKVIFETPALNNKKELQRLISHLATLGRFITHFTDKLRPFFLTFRRQA</sequence>
<feature type="domain" description="Reverse transcriptase" evidence="1">
    <location>
        <begin position="1"/>
        <end position="80"/>
    </location>
</feature>
<dbReference type="InterPro" id="IPR043502">
    <property type="entry name" value="DNA/RNA_pol_sf"/>
</dbReference>
<evidence type="ECO:0000313" key="2">
    <source>
        <dbReference type="EMBL" id="RVW37491.1"/>
    </source>
</evidence>
<dbReference type="PANTHER" id="PTHR24559:SF430">
    <property type="entry name" value="RNA-DIRECTED DNA POLYMERASE"/>
    <property type="match status" value="1"/>
</dbReference>
<evidence type="ECO:0000259" key="1">
    <source>
        <dbReference type="Pfam" id="PF00078"/>
    </source>
</evidence>
<protein>
    <submittedName>
        <fullName evidence="2">Retrovirus-related Pol polyprotein from transposon 297</fullName>
    </submittedName>
</protein>
<dbReference type="Pfam" id="PF00078">
    <property type="entry name" value="RVT_1"/>
    <property type="match status" value="1"/>
</dbReference>
<dbReference type="PANTHER" id="PTHR24559">
    <property type="entry name" value="TRANSPOSON TY3-I GAG-POL POLYPROTEIN"/>
    <property type="match status" value="1"/>
</dbReference>
<dbReference type="InterPro" id="IPR053134">
    <property type="entry name" value="RNA-dir_DNA_polymerase"/>
</dbReference>
<dbReference type="InterPro" id="IPR043128">
    <property type="entry name" value="Rev_trsase/Diguanyl_cyclase"/>
</dbReference>
<dbReference type="AlphaFoldDB" id="A0A438DPX0"/>